<gene>
    <name evidence="1" type="ORF">MENTE1834_LOCUS3585</name>
</gene>
<evidence type="ECO:0000313" key="2">
    <source>
        <dbReference type="Proteomes" id="UP001497535"/>
    </source>
</evidence>
<organism evidence="1 2">
    <name type="scientific">Meloidogyne enterolobii</name>
    <name type="common">Root-knot nematode worm</name>
    <name type="synonym">Meloidogyne mayaguensis</name>
    <dbReference type="NCBI Taxonomy" id="390850"/>
    <lineage>
        <taxon>Eukaryota</taxon>
        <taxon>Metazoa</taxon>
        <taxon>Ecdysozoa</taxon>
        <taxon>Nematoda</taxon>
        <taxon>Chromadorea</taxon>
        <taxon>Rhabditida</taxon>
        <taxon>Tylenchina</taxon>
        <taxon>Tylenchomorpha</taxon>
        <taxon>Tylenchoidea</taxon>
        <taxon>Meloidogynidae</taxon>
        <taxon>Meloidogyninae</taxon>
        <taxon>Meloidogyne</taxon>
    </lineage>
</organism>
<name>A0ACB0XUA2_MELEN</name>
<sequence length="49" mass="5807">MLASFLYYFVDNFDYNLVSPFCVAGSNPSNIHFSLTFFLFHYFQFCAFL</sequence>
<reference evidence="1" key="1">
    <citation type="submission" date="2023-11" db="EMBL/GenBank/DDBJ databases">
        <authorList>
            <person name="Poullet M."/>
        </authorList>
    </citation>
    <scope>NUCLEOTIDE SEQUENCE</scope>
    <source>
        <strain evidence="1">E1834</strain>
    </source>
</reference>
<accession>A0ACB0XUA2</accession>
<dbReference type="Proteomes" id="UP001497535">
    <property type="component" value="Unassembled WGS sequence"/>
</dbReference>
<keyword evidence="2" id="KW-1185">Reference proteome</keyword>
<evidence type="ECO:0000313" key="1">
    <source>
        <dbReference type="EMBL" id="CAK5017662.1"/>
    </source>
</evidence>
<protein>
    <submittedName>
        <fullName evidence="1">Uncharacterized protein</fullName>
    </submittedName>
</protein>
<dbReference type="EMBL" id="CAVMJV010000003">
    <property type="protein sequence ID" value="CAK5017662.1"/>
    <property type="molecule type" value="Genomic_DNA"/>
</dbReference>
<proteinExistence type="predicted"/>
<comment type="caution">
    <text evidence="1">The sequence shown here is derived from an EMBL/GenBank/DDBJ whole genome shotgun (WGS) entry which is preliminary data.</text>
</comment>